<dbReference type="InterPro" id="IPR001680">
    <property type="entry name" value="WD40_rpt"/>
</dbReference>
<dbReference type="PANTHER" id="PTHR11227">
    <property type="entry name" value="WD-REPEAT PROTEIN INTERACTING WITH PHOSPHOINOSIDES WIPI -RELATED"/>
    <property type="match status" value="1"/>
</dbReference>
<proteinExistence type="inferred from homology"/>
<evidence type="ECO:0000313" key="5">
    <source>
        <dbReference type="EMBL" id="CAD5222613.1"/>
    </source>
</evidence>
<keyword evidence="7" id="KW-1185">Reference proteome</keyword>
<gene>
    <name evidence="5" type="ORF">BXYJ_LOCUS7566</name>
</gene>
<dbReference type="Pfam" id="PF21032">
    <property type="entry name" value="PROPPIN"/>
    <property type="match status" value="1"/>
</dbReference>
<organism evidence="6 8">
    <name type="scientific">Bursaphelenchus xylophilus</name>
    <name type="common">Pinewood nematode worm</name>
    <name type="synonym">Aphelenchoides xylophilus</name>
    <dbReference type="NCBI Taxonomy" id="6326"/>
    <lineage>
        <taxon>Eukaryota</taxon>
        <taxon>Metazoa</taxon>
        <taxon>Ecdysozoa</taxon>
        <taxon>Nematoda</taxon>
        <taxon>Chromadorea</taxon>
        <taxon>Rhabditida</taxon>
        <taxon>Tylenchina</taxon>
        <taxon>Tylenchomorpha</taxon>
        <taxon>Aphelenchoidea</taxon>
        <taxon>Aphelenchoididae</taxon>
        <taxon>Bursaphelenchus</taxon>
    </lineage>
</organism>
<dbReference type="Proteomes" id="UP000582659">
    <property type="component" value="Unassembled WGS sequence"/>
</dbReference>
<dbReference type="InterPro" id="IPR048720">
    <property type="entry name" value="PROPPIN"/>
</dbReference>
<dbReference type="Proteomes" id="UP000659654">
    <property type="component" value="Unassembled WGS sequence"/>
</dbReference>
<dbReference type="SMR" id="A0A1I7SR66"/>
<dbReference type="SMART" id="SM00320">
    <property type="entry name" value="WD40"/>
    <property type="match status" value="2"/>
</dbReference>
<name>A0A1I7SR66_BURXY</name>
<dbReference type="eggNOG" id="KOG2111">
    <property type="taxonomic scope" value="Eukaryota"/>
</dbReference>
<dbReference type="EMBL" id="CAJFDI010000003">
    <property type="protein sequence ID" value="CAD5222613.1"/>
    <property type="molecule type" value="Genomic_DNA"/>
</dbReference>
<sequence length="329" mass="36441">MLRSISFGPDFDCFCCATDQGLVVLNSDPLKVVCRVDFGGSLQAAEPIFRCSLVALVAGGERPAFAENKVLIYDVCLQKIVIELNLPSKVVGVKVNRHRIVIILEYQIQVFSFSDIPEFLIYFDTAFNPRGICELSHCESELLAFPSVVNGHVSVCRLNQDKIRTTTIRAHQHAIQALAANQNGSLIATASIKGTLVRVFNSLSGHMLYEFRRGSQNALISSINFSKDSAYLCVCSNHSTIHLFSLFEALESSLLKKFFTLKGRPSQIRIHLGNENKSQNDTLRTQAGFMGNSLVVVGADGSFSRYDRSTATQFSCEIRRDLLEMISSK</sequence>
<dbReference type="AlphaFoldDB" id="A0A1I7SR66"/>
<evidence type="ECO:0000313" key="7">
    <source>
        <dbReference type="Proteomes" id="UP000659654"/>
    </source>
</evidence>
<evidence type="ECO:0000256" key="3">
    <source>
        <dbReference type="ARBA" id="ARBA00023006"/>
    </source>
</evidence>
<dbReference type="GO" id="GO:0006914">
    <property type="term" value="P:autophagy"/>
    <property type="evidence" value="ECO:0007669"/>
    <property type="project" value="UniProtKB-KW"/>
</dbReference>
<dbReference type="InterPro" id="IPR036322">
    <property type="entry name" value="WD40_repeat_dom_sf"/>
</dbReference>
<evidence type="ECO:0000313" key="8">
    <source>
        <dbReference type="WBParaSite" id="BXY_1553000.1"/>
    </source>
</evidence>
<evidence type="ECO:0000313" key="6">
    <source>
        <dbReference type="Proteomes" id="UP000095284"/>
    </source>
</evidence>
<keyword evidence="2" id="KW-0677">Repeat</keyword>
<reference evidence="8" key="1">
    <citation type="submission" date="2016-11" db="UniProtKB">
        <authorList>
            <consortium name="WormBaseParasite"/>
        </authorList>
    </citation>
    <scope>IDENTIFICATION</scope>
</reference>
<evidence type="ECO:0000256" key="1">
    <source>
        <dbReference type="ARBA" id="ARBA00022574"/>
    </source>
</evidence>
<keyword evidence="3" id="KW-0072">Autophagy</keyword>
<dbReference type="SUPFAM" id="SSF50978">
    <property type="entry name" value="WD40 repeat-like"/>
    <property type="match status" value="1"/>
</dbReference>
<dbReference type="OrthoDB" id="1667587at2759"/>
<dbReference type="GO" id="GO:0005737">
    <property type="term" value="C:cytoplasm"/>
    <property type="evidence" value="ECO:0007669"/>
    <property type="project" value="UniProtKB-ARBA"/>
</dbReference>
<comment type="similarity">
    <text evidence="4">Belongs to the WD repeat PROPPIN family.</text>
</comment>
<dbReference type="Gene3D" id="2.130.10.10">
    <property type="entry name" value="YVTN repeat-like/Quinoprotein amine dehydrogenase"/>
    <property type="match status" value="1"/>
</dbReference>
<dbReference type="InterPro" id="IPR015943">
    <property type="entry name" value="WD40/YVTN_repeat-like_dom_sf"/>
</dbReference>
<reference evidence="5" key="2">
    <citation type="submission" date="2020-09" db="EMBL/GenBank/DDBJ databases">
        <authorList>
            <person name="Kikuchi T."/>
        </authorList>
    </citation>
    <scope>NUCLEOTIDE SEQUENCE</scope>
    <source>
        <strain evidence="5">Ka4C1</strain>
    </source>
</reference>
<dbReference type="Proteomes" id="UP000095284">
    <property type="component" value="Unplaced"/>
</dbReference>
<accession>A0A1I7SR66</accession>
<dbReference type="EMBL" id="CAJFCV020000003">
    <property type="protein sequence ID" value="CAG9110900.1"/>
    <property type="molecule type" value="Genomic_DNA"/>
</dbReference>
<dbReference type="WBParaSite" id="BXY_1553000.1">
    <property type="protein sequence ID" value="BXY_1553000.1"/>
    <property type="gene ID" value="BXY_1553000"/>
</dbReference>
<evidence type="ECO:0000256" key="4">
    <source>
        <dbReference type="ARBA" id="ARBA00025740"/>
    </source>
</evidence>
<evidence type="ECO:0000256" key="2">
    <source>
        <dbReference type="ARBA" id="ARBA00022737"/>
    </source>
</evidence>
<protein>
    <submittedName>
        <fullName evidence="5">(pine wood nematode) hypothetical protein</fullName>
    </submittedName>
    <submittedName>
        <fullName evidence="8">ANAPC4_WD40 domain-containing protein</fullName>
    </submittedName>
</protein>
<keyword evidence="1" id="KW-0853">WD repeat</keyword>